<evidence type="ECO:0000313" key="2">
    <source>
        <dbReference type="EMBL" id="CAD7426020.1"/>
    </source>
</evidence>
<sequence length="115" mass="12428">MTIAMIVQTRVVLDRGDQALCVEMHVHTGYPFLSCATFTSPRRPTSTVVCVDCVCRAAAGPELPRCCLADMRATRGCQICSEEDILPASVRTTERAHISPPLPPTTSLSSLQPGR</sequence>
<dbReference type="EMBL" id="OB793088">
    <property type="protein sequence ID" value="CAD7426020.1"/>
    <property type="molecule type" value="Genomic_DNA"/>
</dbReference>
<feature type="region of interest" description="Disordered" evidence="1">
    <location>
        <begin position="91"/>
        <end position="115"/>
    </location>
</feature>
<protein>
    <submittedName>
        <fullName evidence="2">Uncharacterized protein</fullName>
    </submittedName>
</protein>
<organism evidence="2">
    <name type="scientific">Timema monikensis</name>
    <dbReference type="NCBI Taxonomy" id="170555"/>
    <lineage>
        <taxon>Eukaryota</taxon>
        <taxon>Metazoa</taxon>
        <taxon>Ecdysozoa</taxon>
        <taxon>Arthropoda</taxon>
        <taxon>Hexapoda</taxon>
        <taxon>Insecta</taxon>
        <taxon>Pterygota</taxon>
        <taxon>Neoptera</taxon>
        <taxon>Polyneoptera</taxon>
        <taxon>Phasmatodea</taxon>
        <taxon>Timematodea</taxon>
        <taxon>Timematoidea</taxon>
        <taxon>Timematidae</taxon>
        <taxon>Timema</taxon>
    </lineage>
</organism>
<reference evidence="2" key="1">
    <citation type="submission" date="2020-11" db="EMBL/GenBank/DDBJ databases">
        <authorList>
            <person name="Tran Van P."/>
        </authorList>
    </citation>
    <scope>NUCLEOTIDE SEQUENCE</scope>
</reference>
<accession>A0A7R9HKU8</accession>
<dbReference type="AlphaFoldDB" id="A0A7R9HKU8"/>
<proteinExistence type="predicted"/>
<name>A0A7R9HKU8_9NEOP</name>
<evidence type="ECO:0000256" key="1">
    <source>
        <dbReference type="SAM" id="MobiDB-lite"/>
    </source>
</evidence>
<gene>
    <name evidence="2" type="ORF">TMSB3V08_LOCUS2917</name>
</gene>
<feature type="compositionally biased region" description="Low complexity" evidence="1">
    <location>
        <begin position="105"/>
        <end position="115"/>
    </location>
</feature>